<feature type="transmembrane region" description="Helical" evidence="5">
    <location>
        <begin position="205"/>
        <end position="225"/>
    </location>
</feature>
<evidence type="ECO:0000259" key="6">
    <source>
        <dbReference type="Pfam" id="PF00892"/>
    </source>
</evidence>
<dbReference type="InterPro" id="IPR000620">
    <property type="entry name" value="EamA_dom"/>
</dbReference>
<keyword evidence="4 5" id="KW-0472">Membrane</keyword>
<keyword evidence="3 5" id="KW-1133">Transmembrane helix</keyword>
<dbReference type="Pfam" id="PF00892">
    <property type="entry name" value="EamA"/>
    <property type="match status" value="2"/>
</dbReference>
<feature type="transmembrane region" description="Helical" evidence="5">
    <location>
        <begin position="108"/>
        <end position="128"/>
    </location>
</feature>
<evidence type="ECO:0000256" key="2">
    <source>
        <dbReference type="ARBA" id="ARBA00022692"/>
    </source>
</evidence>
<reference evidence="7" key="1">
    <citation type="submission" date="2018-05" db="EMBL/GenBank/DDBJ databases">
        <authorList>
            <person name="Lanie J.A."/>
            <person name="Ng W.-L."/>
            <person name="Kazmierczak K.M."/>
            <person name="Andrzejewski T.M."/>
            <person name="Davidsen T.M."/>
            <person name="Wayne K.J."/>
            <person name="Tettelin H."/>
            <person name="Glass J.I."/>
            <person name="Rusch D."/>
            <person name="Podicherti R."/>
            <person name="Tsui H.-C.T."/>
            <person name="Winkler M.E."/>
        </authorList>
    </citation>
    <scope>NUCLEOTIDE SEQUENCE</scope>
</reference>
<dbReference type="PANTHER" id="PTHR32322">
    <property type="entry name" value="INNER MEMBRANE TRANSPORTER"/>
    <property type="match status" value="1"/>
</dbReference>
<evidence type="ECO:0000256" key="3">
    <source>
        <dbReference type="ARBA" id="ARBA00022989"/>
    </source>
</evidence>
<feature type="transmembrane region" description="Helical" evidence="5">
    <location>
        <begin position="85"/>
        <end position="102"/>
    </location>
</feature>
<feature type="transmembrane region" description="Helical" evidence="5">
    <location>
        <begin position="30"/>
        <end position="49"/>
    </location>
</feature>
<dbReference type="GO" id="GO:0016020">
    <property type="term" value="C:membrane"/>
    <property type="evidence" value="ECO:0007669"/>
    <property type="project" value="UniProtKB-SubCell"/>
</dbReference>
<feature type="domain" description="EamA" evidence="6">
    <location>
        <begin position="110"/>
        <end position="239"/>
    </location>
</feature>
<evidence type="ECO:0000313" key="7">
    <source>
        <dbReference type="EMBL" id="SVE34644.1"/>
    </source>
</evidence>
<evidence type="ECO:0000256" key="5">
    <source>
        <dbReference type="SAM" id="Phobius"/>
    </source>
</evidence>
<gene>
    <name evidence="7" type="ORF">METZ01_LOCUS487498</name>
</gene>
<dbReference type="AlphaFoldDB" id="A0A383CRB5"/>
<feature type="non-terminal residue" evidence="7">
    <location>
        <position position="239"/>
    </location>
</feature>
<dbReference type="InterPro" id="IPR037185">
    <property type="entry name" value="EmrE-like"/>
</dbReference>
<dbReference type="SUPFAM" id="SSF103481">
    <property type="entry name" value="Multidrug resistance efflux transporter EmrE"/>
    <property type="match status" value="2"/>
</dbReference>
<evidence type="ECO:0000256" key="4">
    <source>
        <dbReference type="ARBA" id="ARBA00023136"/>
    </source>
</evidence>
<organism evidence="7">
    <name type="scientific">marine metagenome</name>
    <dbReference type="NCBI Taxonomy" id="408172"/>
    <lineage>
        <taxon>unclassified sequences</taxon>
        <taxon>metagenomes</taxon>
        <taxon>ecological metagenomes</taxon>
    </lineage>
</organism>
<proteinExistence type="predicted"/>
<protein>
    <recommendedName>
        <fullName evidence="6">EamA domain-containing protein</fullName>
    </recommendedName>
</protein>
<feature type="transmembrane region" description="Helical" evidence="5">
    <location>
        <begin position="171"/>
        <end position="193"/>
    </location>
</feature>
<keyword evidence="2 5" id="KW-0812">Transmembrane</keyword>
<feature type="transmembrane region" description="Helical" evidence="5">
    <location>
        <begin position="55"/>
        <end position="76"/>
    </location>
</feature>
<feature type="non-terminal residue" evidence="7">
    <location>
        <position position="1"/>
    </location>
</feature>
<accession>A0A383CRB5</accession>
<dbReference type="EMBL" id="UINC01210956">
    <property type="protein sequence ID" value="SVE34644.1"/>
    <property type="molecule type" value="Genomic_DNA"/>
</dbReference>
<dbReference type="Gene3D" id="1.10.3730.20">
    <property type="match status" value="1"/>
</dbReference>
<sequence>PVFLMGLRFSLAAAVLVWFVPIPRGYLLKIFWIAMVGFCLQYGLTFTGLSMIDASLAVIVMQLEVPFAVLIAAFVFREQPGWQRLTGMLIAFAGVALIAGQPTLKGQLFAVFLTGSGAMIWAVGQVMVKQLAGAVAPLSLIAWIGCFAGPQMLLGSFLIETGQLDALRSASWIGWGSVVYLGIVMTAIGYGIWYRVLSKHSITQVMPVLLLTPVFTIMTSIVFLGEQPSVDVLVGGVIV</sequence>
<feature type="transmembrane region" description="Helical" evidence="5">
    <location>
        <begin position="6"/>
        <end position="23"/>
    </location>
</feature>
<evidence type="ECO:0000256" key="1">
    <source>
        <dbReference type="ARBA" id="ARBA00004141"/>
    </source>
</evidence>
<dbReference type="InterPro" id="IPR050638">
    <property type="entry name" value="AA-Vitamin_Transporters"/>
</dbReference>
<dbReference type="PANTHER" id="PTHR32322:SF9">
    <property type="entry name" value="AMINO-ACID METABOLITE EFFLUX PUMP-RELATED"/>
    <property type="match status" value="1"/>
</dbReference>
<comment type="subcellular location">
    <subcellularLocation>
        <location evidence="1">Membrane</location>
        <topology evidence="1">Multi-pass membrane protein</topology>
    </subcellularLocation>
</comment>
<name>A0A383CRB5_9ZZZZ</name>
<feature type="transmembrane region" description="Helical" evidence="5">
    <location>
        <begin position="140"/>
        <end position="159"/>
    </location>
</feature>
<feature type="domain" description="EamA" evidence="6">
    <location>
        <begin position="1"/>
        <end position="99"/>
    </location>
</feature>